<dbReference type="RefSeq" id="WP_155220606.1">
    <property type="nucleotide sequence ID" value="NZ_WNHB01000023.1"/>
</dbReference>
<dbReference type="AlphaFoldDB" id="A0A6N8CT74"/>
<sequence length="114" mass="13231">MVSISKKSLAIINNEINKKIFNIGVQDQKIDVLDNKILIIATTKRIPALSFLEEDYHQLVLSVDSALSIKYKQLLKEKIEKTFDKKITYLFRDYDPIVQRTCIVICFDQPITQI</sequence>
<name>A0A6N8CT74_9BACI</name>
<comment type="caution">
    <text evidence="1">The sequence shown here is derived from an EMBL/GenBank/DDBJ whole genome shotgun (WGS) entry which is preliminary data.</text>
</comment>
<keyword evidence="2" id="KW-1185">Reference proteome</keyword>
<accession>A0A6N8CT74</accession>
<gene>
    <name evidence="1" type="ORF">GMB86_12975</name>
</gene>
<dbReference type="EMBL" id="WNHB01000023">
    <property type="protein sequence ID" value="MTT32920.1"/>
    <property type="molecule type" value="Genomic_DNA"/>
</dbReference>
<evidence type="ECO:0000313" key="1">
    <source>
        <dbReference type="EMBL" id="MTT32920.1"/>
    </source>
</evidence>
<organism evidence="1 2">
    <name type="scientific">Terrilactibacillus tamarindi</name>
    <dbReference type="NCBI Taxonomy" id="2599694"/>
    <lineage>
        <taxon>Bacteria</taxon>
        <taxon>Bacillati</taxon>
        <taxon>Bacillota</taxon>
        <taxon>Bacilli</taxon>
        <taxon>Bacillales</taxon>
        <taxon>Bacillaceae</taxon>
        <taxon>Terrilactibacillus</taxon>
    </lineage>
</organism>
<reference evidence="1 2" key="1">
    <citation type="submission" date="2019-11" db="EMBL/GenBank/DDBJ databases">
        <title>Terrilactibacillus tamarindus sp. nov. BCM23-1 isolated from bark of Tamarindus indica.</title>
        <authorList>
            <person name="Kingkaew E."/>
            <person name="Tanasupawat S."/>
        </authorList>
    </citation>
    <scope>NUCLEOTIDE SEQUENCE [LARGE SCALE GENOMIC DNA]</scope>
    <source>
        <strain evidence="1 2">BCM23-1</strain>
    </source>
</reference>
<protein>
    <submittedName>
        <fullName evidence="1">DUF2294 family protein</fullName>
    </submittedName>
</protein>
<dbReference type="Proteomes" id="UP000440978">
    <property type="component" value="Unassembled WGS sequence"/>
</dbReference>
<evidence type="ECO:0000313" key="2">
    <source>
        <dbReference type="Proteomes" id="UP000440978"/>
    </source>
</evidence>
<proteinExistence type="predicted"/>
<dbReference type="OrthoDB" id="6163890at2"/>